<dbReference type="InterPro" id="IPR027417">
    <property type="entry name" value="P-loop_NTPase"/>
</dbReference>
<dbReference type="EMBL" id="HF951689">
    <property type="protein sequence ID" value="CCW33849.1"/>
    <property type="molecule type" value="Genomic_DNA"/>
</dbReference>
<dbReference type="RefSeq" id="WP_016481416.1">
    <property type="nucleotide sequence ID" value="NC_021487.1"/>
</dbReference>
<reference evidence="6" key="1">
    <citation type="submission" date="2013-03" db="EMBL/GenBank/DDBJ databases">
        <title>Genome sequence of Chthonomonas calidirosea, the first sequenced genome from the Armatimonadetes phylum (formally candidate division OP10).</title>
        <authorList>
            <person name="Lee K.C.Y."/>
            <person name="Morgan X.C."/>
            <person name="Dunfield P.F."/>
            <person name="Tamas I."/>
            <person name="Houghton K.M."/>
            <person name="Vyssotski M."/>
            <person name="Ryan J.L.J."/>
            <person name="Lagutin K."/>
            <person name="McDonald I.R."/>
            <person name="Stott M.B."/>
        </authorList>
    </citation>
    <scope>NUCLEOTIDE SEQUENCE [LARGE SCALE GENOMIC DNA]</scope>
    <source>
        <strain evidence="6">DSM 23976 / ICMP 18418 / T49</strain>
    </source>
</reference>
<dbReference type="eggNOG" id="COG1131">
    <property type="taxonomic scope" value="Bacteria"/>
</dbReference>
<dbReference type="PROSITE" id="PS50893">
    <property type="entry name" value="ABC_TRANSPORTER_2"/>
    <property type="match status" value="1"/>
</dbReference>
<dbReference type="PANTHER" id="PTHR42939">
    <property type="entry name" value="ABC TRANSPORTER ATP-BINDING PROTEIN ALBC-RELATED"/>
    <property type="match status" value="1"/>
</dbReference>
<proteinExistence type="predicted"/>
<dbReference type="InterPro" id="IPR003439">
    <property type="entry name" value="ABC_transporter-like_ATP-bd"/>
</dbReference>
<dbReference type="Gene3D" id="3.40.50.300">
    <property type="entry name" value="P-loop containing nucleotide triphosphate hydrolases"/>
    <property type="match status" value="1"/>
</dbReference>
<dbReference type="FunCoup" id="S0ESJ6">
    <property type="interactions" value="29"/>
</dbReference>
<keyword evidence="2" id="KW-0547">Nucleotide-binding</keyword>
<dbReference type="SUPFAM" id="SSF52540">
    <property type="entry name" value="P-loop containing nucleoside triphosphate hydrolases"/>
    <property type="match status" value="1"/>
</dbReference>
<dbReference type="PANTHER" id="PTHR42939:SF1">
    <property type="entry name" value="ABC TRANSPORTER ATP-BINDING PROTEIN ALBC-RELATED"/>
    <property type="match status" value="1"/>
</dbReference>
<accession>S0ESJ6</accession>
<dbReference type="PATRIC" id="fig|1303518.3.peg.10"/>
<dbReference type="HOGENOM" id="CLU_000604_1_2_0"/>
<dbReference type="SMART" id="SM00382">
    <property type="entry name" value="AAA"/>
    <property type="match status" value="1"/>
</dbReference>
<evidence type="ECO:0000256" key="2">
    <source>
        <dbReference type="ARBA" id="ARBA00022741"/>
    </source>
</evidence>
<dbReference type="InterPro" id="IPR051782">
    <property type="entry name" value="ABC_Transporter_VariousFunc"/>
</dbReference>
<dbReference type="Pfam" id="PF00005">
    <property type="entry name" value="ABC_tran"/>
    <property type="match status" value="1"/>
</dbReference>
<gene>
    <name evidence="5" type="ORF">CCALI_00009</name>
</gene>
<protein>
    <submittedName>
        <fullName evidence="5">ABC-type multidrug transport system, ATPase component</fullName>
    </submittedName>
</protein>
<feature type="domain" description="ABC transporter" evidence="4">
    <location>
        <begin position="4"/>
        <end position="234"/>
    </location>
</feature>
<evidence type="ECO:0000256" key="3">
    <source>
        <dbReference type="ARBA" id="ARBA00022840"/>
    </source>
</evidence>
<dbReference type="KEGG" id="ccz:CCALI_00009"/>
<sequence>MPLIECYNLTRYYGNMPAVQDVSLTVEGGEIFGFLGPNGAGKTTTIKLLTGLLRPTAGRCLIGGYDVHRDPIAAKSLLAYIPDNPFLYDKLTGREFLELMADLYRVPRVGRRERIENLLHLFELEDKGNALIGSYSRGMRQKIVLAGALIHDPIVVFLDEPTVGLDPRGARLIQSVLRFLTQRGAAIFISTHSLGIAEQLCHRVAIINKGRLIAQGTIEELKAQSLTAPTDKNAPSLEEIFLQLTGSPDEEELLRYLNK</sequence>
<keyword evidence="3" id="KW-0067">ATP-binding</keyword>
<name>S0ESJ6_CHTCT</name>
<dbReference type="InterPro" id="IPR003593">
    <property type="entry name" value="AAA+_ATPase"/>
</dbReference>
<dbReference type="AlphaFoldDB" id="S0ESJ6"/>
<evidence type="ECO:0000313" key="5">
    <source>
        <dbReference type="EMBL" id="CCW33849.1"/>
    </source>
</evidence>
<dbReference type="STRING" id="454171.CP488_01146"/>
<dbReference type="OrthoDB" id="9775135at2"/>
<keyword evidence="1" id="KW-0813">Transport</keyword>
<dbReference type="GO" id="GO:0016887">
    <property type="term" value="F:ATP hydrolysis activity"/>
    <property type="evidence" value="ECO:0007669"/>
    <property type="project" value="InterPro"/>
</dbReference>
<keyword evidence="6" id="KW-1185">Reference proteome</keyword>
<evidence type="ECO:0000313" key="6">
    <source>
        <dbReference type="Proteomes" id="UP000014227"/>
    </source>
</evidence>
<dbReference type="GO" id="GO:0005524">
    <property type="term" value="F:ATP binding"/>
    <property type="evidence" value="ECO:0007669"/>
    <property type="project" value="UniProtKB-KW"/>
</dbReference>
<evidence type="ECO:0000259" key="4">
    <source>
        <dbReference type="PROSITE" id="PS50893"/>
    </source>
</evidence>
<dbReference type="InParanoid" id="S0ESJ6"/>
<evidence type="ECO:0000256" key="1">
    <source>
        <dbReference type="ARBA" id="ARBA00022448"/>
    </source>
</evidence>
<dbReference type="Proteomes" id="UP000014227">
    <property type="component" value="Chromosome I"/>
</dbReference>
<organism evidence="5 6">
    <name type="scientific">Chthonomonas calidirosea (strain DSM 23976 / ICMP 18418 / T49)</name>
    <dbReference type="NCBI Taxonomy" id="1303518"/>
    <lineage>
        <taxon>Bacteria</taxon>
        <taxon>Bacillati</taxon>
        <taxon>Armatimonadota</taxon>
        <taxon>Chthonomonadia</taxon>
        <taxon>Chthonomonadales</taxon>
        <taxon>Chthonomonadaceae</taxon>
        <taxon>Chthonomonas</taxon>
    </lineage>
</organism>